<comment type="caution">
    <text evidence="6">The sequence shown here is derived from an EMBL/GenBank/DDBJ whole genome shotgun (WGS) entry which is preliminary data.</text>
</comment>
<evidence type="ECO:0000256" key="1">
    <source>
        <dbReference type="ARBA" id="ARBA00009437"/>
    </source>
</evidence>
<dbReference type="RefSeq" id="WP_166451223.1">
    <property type="nucleotide sequence ID" value="NZ_JAAOMA010000006.1"/>
</dbReference>
<evidence type="ECO:0000256" key="3">
    <source>
        <dbReference type="ARBA" id="ARBA00023125"/>
    </source>
</evidence>
<dbReference type="PANTHER" id="PTHR30346">
    <property type="entry name" value="TRANSCRIPTIONAL DUAL REGULATOR HCAR-RELATED"/>
    <property type="match status" value="1"/>
</dbReference>
<dbReference type="InterPro" id="IPR005119">
    <property type="entry name" value="LysR_subst-bd"/>
</dbReference>
<evidence type="ECO:0000313" key="6">
    <source>
        <dbReference type="EMBL" id="NHR04755.1"/>
    </source>
</evidence>
<proteinExistence type="inferred from homology"/>
<keyword evidence="2" id="KW-0805">Transcription regulation</keyword>
<dbReference type="SUPFAM" id="SSF46785">
    <property type="entry name" value="Winged helix' DNA-binding domain"/>
    <property type="match status" value="1"/>
</dbReference>
<dbReference type="Gene3D" id="3.40.190.10">
    <property type="entry name" value="Periplasmic binding protein-like II"/>
    <property type="match status" value="2"/>
</dbReference>
<feature type="domain" description="HTH lysR-type" evidence="5">
    <location>
        <begin position="1"/>
        <end position="58"/>
    </location>
</feature>
<dbReference type="Gene3D" id="1.10.10.10">
    <property type="entry name" value="Winged helix-like DNA-binding domain superfamily/Winged helix DNA-binding domain"/>
    <property type="match status" value="1"/>
</dbReference>
<name>A0ABX0L8U6_9NEIS</name>
<gene>
    <name evidence="6" type="ORF">HA052_06045</name>
</gene>
<evidence type="ECO:0000259" key="5">
    <source>
        <dbReference type="PROSITE" id="PS50931"/>
    </source>
</evidence>
<reference evidence="6 7" key="1">
    <citation type="submission" date="2020-03" db="EMBL/GenBank/DDBJ databases">
        <title>Draft genome sequence of environmentally isolated cultures.</title>
        <authorList>
            <person name="Wilson H.S."/>
            <person name="De Leon M.E."/>
        </authorList>
    </citation>
    <scope>NUCLEOTIDE SEQUENCE [LARGE SCALE GENOMIC DNA]</scope>
    <source>
        <strain evidence="6 7">HSC-31F16</strain>
    </source>
</reference>
<protein>
    <submittedName>
        <fullName evidence="6">LysR family transcriptional regulator</fullName>
    </submittedName>
</protein>
<dbReference type="PRINTS" id="PR00039">
    <property type="entry name" value="HTHLYSR"/>
</dbReference>
<comment type="similarity">
    <text evidence="1">Belongs to the LysR transcriptional regulatory family.</text>
</comment>
<keyword evidence="3" id="KW-0238">DNA-binding</keyword>
<dbReference type="PANTHER" id="PTHR30346:SF17">
    <property type="entry name" value="LYSR FAMILY TRANSCRIPTIONAL REGULATOR"/>
    <property type="match status" value="1"/>
</dbReference>
<dbReference type="Pfam" id="PF00126">
    <property type="entry name" value="HTH_1"/>
    <property type="match status" value="1"/>
</dbReference>
<keyword evidence="7" id="KW-1185">Reference proteome</keyword>
<dbReference type="InterPro" id="IPR036390">
    <property type="entry name" value="WH_DNA-bd_sf"/>
</dbReference>
<evidence type="ECO:0000256" key="2">
    <source>
        <dbReference type="ARBA" id="ARBA00023015"/>
    </source>
</evidence>
<sequence length="300" mass="33921">MELRHLRYFVAVAEELHFTRAAQRLHIGQPPLSQQIQALESELGVRLLRRHQRKVELTEAGRQFLGRAQRILADAELAAMEARRAARGEIGELSIGFTSSLPLSPILHAGLHDYRQRFPEVRLKLREMFTTDQYQALQQRRLDIGFVRFNGLEPMADIAMVELQRDALRVVISAEHPLAGLPALRLEQLRGESLIGYPQEAGTGLNTVLRELARRQGMDWRPRQEAGEAITQIGLVAAGLGIAILPSPLECVRLPGVHYVPLLDEGAYLAMGLATRLDEDSPLVTRFLNLMRERWLNDRR</sequence>
<dbReference type="CDD" id="cd08414">
    <property type="entry name" value="PBP2_LTTR_aromatics_like"/>
    <property type="match status" value="1"/>
</dbReference>
<accession>A0ABX0L8U6</accession>
<dbReference type="Proteomes" id="UP001515641">
    <property type="component" value="Unassembled WGS sequence"/>
</dbReference>
<dbReference type="InterPro" id="IPR000847">
    <property type="entry name" value="LysR_HTH_N"/>
</dbReference>
<dbReference type="PROSITE" id="PS50931">
    <property type="entry name" value="HTH_LYSR"/>
    <property type="match status" value="1"/>
</dbReference>
<organism evidence="6 7">
    <name type="scientific">Chromobacterium fluminis</name>
    <dbReference type="NCBI Taxonomy" id="3044269"/>
    <lineage>
        <taxon>Bacteria</taxon>
        <taxon>Pseudomonadati</taxon>
        <taxon>Pseudomonadota</taxon>
        <taxon>Betaproteobacteria</taxon>
        <taxon>Neisseriales</taxon>
        <taxon>Chromobacteriaceae</taxon>
        <taxon>Chromobacterium</taxon>
    </lineage>
</organism>
<evidence type="ECO:0000313" key="7">
    <source>
        <dbReference type="Proteomes" id="UP001515641"/>
    </source>
</evidence>
<keyword evidence="4" id="KW-0804">Transcription</keyword>
<dbReference type="InterPro" id="IPR036388">
    <property type="entry name" value="WH-like_DNA-bd_sf"/>
</dbReference>
<dbReference type="SUPFAM" id="SSF53850">
    <property type="entry name" value="Periplasmic binding protein-like II"/>
    <property type="match status" value="1"/>
</dbReference>
<evidence type="ECO:0000256" key="4">
    <source>
        <dbReference type="ARBA" id="ARBA00023163"/>
    </source>
</evidence>
<dbReference type="EMBL" id="JAAOMA010000006">
    <property type="protein sequence ID" value="NHR04755.1"/>
    <property type="molecule type" value="Genomic_DNA"/>
</dbReference>
<dbReference type="Pfam" id="PF03466">
    <property type="entry name" value="LysR_substrate"/>
    <property type="match status" value="1"/>
</dbReference>